<organism evidence="1 2">
    <name type="scientific">Ameca splendens</name>
    <dbReference type="NCBI Taxonomy" id="208324"/>
    <lineage>
        <taxon>Eukaryota</taxon>
        <taxon>Metazoa</taxon>
        <taxon>Chordata</taxon>
        <taxon>Craniata</taxon>
        <taxon>Vertebrata</taxon>
        <taxon>Euteleostomi</taxon>
        <taxon>Actinopterygii</taxon>
        <taxon>Neopterygii</taxon>
        <taxon>Teleostei</taxon>
        <taxon>Neoteleostei</taxon>
        <taxon>Acanthomorphata</taxon>
        <taxon>Ovalentaria</taxon>
        <taxon>Atherinomorphae</taxon>
        <taxon>Cyprinodontiformes</taxon>
        <taxon>Goodeidae</taxon>
        <taxon>Ameca</taxon>
    </lineage>
</organism>
<dbReference type="Proteomes" id="UP001469553">
    <property type="component" value="Unassembled WGS sequence"/>
</dbReference>
<accession>A0ABV0ZLX9</accession>
<protein>
    <submittedName>
        <fullName evidence="1">Uncharacterized protein</fullName>
    </submittedName>
</protein>
<name>A0ABV0ZLX9_9TELE</name>
<reference evidence="1 2" key="1">
    <citation type="submission" date="2021-06" db="EMBL/GenBank/DDBJ databases">
        <authorList>
            <person name="Palmer J.M."/>
        </authorList>
    </citation>
    <scope>NUCLEOTIDE SEQUENCE [LARGE SCALE GENOMIC DNA]</scope>
    <source>
        <strain evidence="1 2">AS_MEX2019</strain>
        <tissue evidence="1">Muscle</tissue>
    </source>
</reference>
<comment type="caution">
    <text evidence="1">The sequence shown here is derived from an EMBL/GenBank/DDBJ whole genome shotgun (WGS) entry which is preliminary data.</text>
</comment>
<evidence type="ECO:0000313" key="2">
    <source>
        <dbReference type="Proteomes" id="UP001469553"/>
    </source>
</evidence>
<proteinExistence type="predicted"/>
<gene>
    <name evidence="1" type="ORF">AMECASPLE_009138</name>
</gene>
<sequence>MAPGGRKNRSDVLSNKRGDCAILPRHHFLFFLFLFGSYEDMLIPTGYLYTFTVEAACKIINCFLLKLRNEHTEVIQELDNENSSSCLLSGHTTASNEAKDAQKTDFTNQGCQSSIAHKSIRCPGTFSHFITLQPKTIL</sequence>
<dbReference type="EMBL" id="JAHRIP010066336">
    <property type="protein sequence ID" value="MEQ2306526.1"/>
    <property type="molecule type" value="Genomic_DNA"/>
</dbReference>
<keyword evidence="2" id="KW-1185">Reference proteome</keyword>
<evidence type="ECO:0000313" key="1">
    <source>
        <dbReference type="EMBL" id="MEQ2306526.1"/>
    </source>
</evidence>